<evidence type="ECO:0000256" key="1">
    <source>
        <dbReference type="ARBA" id="ARBA00002724"/>
    </source>
</evidence>
<dbReference type="CDD" id="cd02440">
    <property type="entry name" value="AdoMet_MTases"/>
    <property type="match status" value="1"/>
</dbReference>
<evidence type="ECO:0000256" key="8">
    <source>
        <dbReference type="ARBA" id="ARBA00022691"/>
    </source>
</evidence>
<dbReference type="InterPro" id="IPR023267">
    <property type="entry name" value="RCMT"/>
</dbReference>
<evidence type="ECO:0000256" key="3">
    <source>
        <dbReference type="ARBA" id="ARBA00012140"/>
    </source>
</evidence>
<dbReference type="InterPro" id="IPR006027">
    <property type="entry name" value="NusB_RsmB_TIM44"/>
</dbReference>
<feature type="binding site" evidence="13">
    <location>
        <position position="271"/>
    </location>
    <ligand>
        <name>S-adenosyl-L-methionine</name>
        <dbReference type="ChEBI" id="CHEBI:59789"/>
    </ligand>
</feature>
<keyword evidence="7 13" id="KW-0808">Transferase</keyword>
<keyword evidence="16" id="KW-1185">Reference proteome</keyword>
<keyword evidence="5" id="KW-0698">rRNA processing</keyword>
<feature type="binding site" evidence="13">
    <location>
        <position position="297"/>
    </location>
    <ligand>
        <name>S-adenosyl-L-methionine</name>
        <dbReference type="ChEBI" id="CHEBI:59789"/>
    </ligand>
</feature>
<comment type="subcellular location">
    <subcellularLocation>
        <location evidence="2">Cytoplasm</location>
    </subcellularLocation>
</comment>
<evidence type="ECO:0000256" key="13">
    <source>
        <dbReference type="PROSITE-ProRule" id="PRU01023"/>
    </source>
</evidence>
<evidence type="ECO:0000256" key="11">
    <source>
        <dbReference type="ARBA" id="ARBA00031088"/>
    </source>
</evidence>
<evidence type="ECO:0000256" key="5">
    <source>
        <dbReference type="ARBA" id="ARBA00022552"/>
    </source>
</evidence>
<dbReference type="PANTHER" id="PTHR22807">
    <property type="entry name" value="NOP2 YEAST -RELATED NOL1/NOP2/FMU SUN DOMAIN-CONTAINING"/>
    <property type="match status" value="1"/>
</dbReference>
<evidence type="ECO:0000256" key="2">
    <source>
        <dbReference type="ARBA" id="ARBA00004496"/>
    </source>
</evidence>
<dbReference type="InterPro" id="IPR054728">
    <property type="entry name" value="RsmB-like_ferredoxin"/>
</dbReference>
<protein>
    <recommendedName>
        <fullName evidence="3">16S rRNA (cytosine(967)-C(5))-methyltransferase</fullName>
        <ecNumber evidence="3">2.1.1.176</ecNumber>
    </recommendedName>
    <alternativeName>
        <fullName evidence="10">16S rRNA m5C967 methyltransferase</fullName>
    </alternativeName>
    <alternativeName>
        <fullName evidence="11">rRNA (cytosine-C(5)-)-methyltransferase RsmB</fullName>
    </alternativeName>
</protein>
<dbReference type="Pfam" id="PF22458">
    <property type="entry name" value="RsmF-B_ferredox"/>
    <property type="match status" value="1"/>
</dbReference>
<reference evidence="15 16" key="1">
    <citation type="submission" date="2023-09" db="EMBL/GenBank/DDBJ databases">
        <authorList>
            <person name="Rey-Velasco X."/>
        </authorList>
    </citation>
    <scope>NUCLEOTIDE SEQUENCE [LARGE SCALE GENOMIC DNA]</scope>
    <source>
        <strain evidence="15 16">W345</strain>
    </source>
</reference>
<dbReference type="GO" id="GO:0008168">
    <property type="term" value="F:methyltransferase activity"/>
    <property type="evidence" value="ECO:0007669"/>
    <property type="project" value="UniProtKB-KW"/>
</dbReference>
<dbReference type="PANTHER" id="PTHR22807:SF61">
    <property type="entry name" value="NOL1_NOP2_SUN FAMILY PROTEIN _ ANTITERMINATION NUSB DOMAIN-CONTAINING PROTEIN"/>
    <property type="match status" value="1"/>
</dbReference>
<keyword evidence="8 13" id="KW-0949">S-adenosyl-L-methionine</keyword>
<sequence length="435" mass="47446">MKNVRAIAARAVARVMRGRSLDDILLQAPQVPPRDRALLQAMVYGVIRDYRLLGALVDAMSDRAIDNDEVDALLRVGLYQLRSMRVPAHAAVQETVEATTILNQPRPRALINALLRRYQREQAQLEEALVQSPGIVHSHPDWLVRRIEADWGAAAESVIAANQQAGPMTLRVNGRRMSGEAYRARLAAQGLDAHTVPGVPEALVLAQPQPVEAIPGFARGSASVQDASAQLAAALLDAQPGQRVLDACAAPGGKTAHILERCPDAQVVALDSDKQRLIRIDESLRRLRLSAQVVAGDAAQPEQWWDGTAFERILIDAPCSATGVIRRHPDIKWLRREDDVERLAQGQLRMLKALWPLLAPGGVLVYATCSILDAEGAAVAERFMACTADVQEFPIEAEWGVPARLGRRLAPGGDFDGFYYLRLRKAESAEAAPSK</sequence>
<keyword evidence="9 13" id="KW-0694">RNA-binding</keyword>
<evidence type="ECO:0000259" key="14">
    <source>
        <dbReference type="PROSITE" id="PS51686"/>
    </source>
</evidence>
<dbReference type="SUPFAM" id="SSF48013">
    <property type="entry name" value="NusB-like"/>
    <property type="match status" value="1"/>
</dbReference>
<accession>A0ABU2WDR2</accession>
<dbReference type="NCBIfam" id="NF008149">
    <property type="entry name" value="PRK10901.1"/>
    <property type="match status" value="1"/>
</dbReference>
<evidence type="ECO:0000256" key="9">
    <source>
        <dbReference type="ARBA" id="ARBA00022884"/>
    </source>
</evidence>
<dbReference type="Gene3D" id="3.40.50.150">
    <property type="entry name" value="Vaccinia Virus protein VP39"/>
    <property type="match status" value="1"/>
</dbReference>
<comment type="caution">
    <text evidence="15">The sequence shown here is derived from an EMBL/GenBank/DDBJ whole genome shotgun (WGS) entry which is preliminary data.</text>
</comment>
<dbReference type="SUPFAM" id="SSF53335">
    <property type="entry name" value="S-adenosyl-L-methionine-dependent methyltransferases"/>
    <property type="match status" value="1"/>
</dbReference>
<dbReference type="GO" id="GO:0032259">
    <property type="term" value="P:methylation"/>
    <property type="evidence" value="ECO:0007669"/>
    <property type="project" value="UniProtKB-KW"/>
</dbReference>
<feature type="active site" description="Nucleophile" evidence="13">
    <location>
        <position position="369"/>
    </location>
</feature>
<dbReference type="InterPro" id="IPR049560">
    <property type="entry name" value="MeTrfase_RsmB-F_NOP2_cat"/>
</dbReference>
<keyword evidence="6 13" id="KW-0489">Methyltransferase</keyword>
<dbReference type="Proteomes" id="UP001254608">
    <property type="component" value="Unassembled WGS sequence"/>
</dbReference>
<feature type="binding site" evidence="13">
    <location>
        <position position="316"/>
    </location>
    <ligand>
        <name>S-adenosyl-L-methionine</name>
        <dbReference type="ChEBI" id="CHEBI:59789"/>
    </ligand>
</feature>
<feature type="domain" description="SAM-dependent MTase RsmB/NOP-type" evidence="14">
    <location>
        <begin position="158"/>
        <end position="426"/>
    </location>
</feature>
<name>A0ABU2WDR2_9GAMM</name>
<feature type="binding site" evidence="13">
    <location>
        <begin position="248"/>
        <end position="254"/>
    </location>
    <ligand>
        <name>S-adenosyl-L-methionine</name>
        <dbReference type="ChEBI" id="CHEBI:59789"/>
    </ligand>
</feature>
<dbReference type="InterPro" id="IPR029063">
    <property type="entry name" value="SAM-dependent_MTases_sf"/>
</dbReference>
<dbReference type="Gene3D" id="1.10.940.10">
    <property type="entry name" value="NusB-like"/>
    <property type="match status" value="1"/>
</dbReference>
<dbReference type="EMBL" id="JAVRIC010000001">
    <property type="protein sequence ID" value="MDT0496007.1"/>
    <property type="molecule type" value="Genomic_DNA"/>
</dbReference>
<evidence type="ECO:0000256" key="10">
    <source>
        <dbReference type="ARBA" id="ARBA00030399"/>
    </source>
</evidence>
<dbReference type="PROSITE" id="PS51686">
    <property type="entry name" value="SAM_MT_RSMB_NOP"/>
    <property type="match status" value="1"/>
</dbReference>
<evidence type="ECO:0000313" key="16">
    <source>
        <dbReference type="Proteomes" id="UP001254608"/>
    </source>
</evidence>
<proteinExistence type="inferred from homology"/>
<dbReference type="Pfam" id="PF01029">
    <property type="entry name" value="NusB"/>
    <property type="match status" value="1"/>
</dbReference>
<gene>
    <name evidence="15" type="primary">rsmB</name>
    <name evidence="15" type="ORF">RM530_01320</name>
</gene>
<dbReference type="Gene3D" id="3.30.70.1170">
    <property type="entry name" value="Sun protein, domain 3"/>
    <property type="match status" value="1"/>
</dbReference>
<evidence type="ECO:0000256" key="12">
    <source>
        <dbReference type="ARBA" id="ARBA00047283"/>
    </source>
</evidence>
<dbReference type="EC" id="2.1.1.176" evidence="3"/>
<dbReference type="PRINTS" id="PR02008">
    <property type="entry name" value="RCMTFAMILY"/>
</dbReference>
<dbReference type="InterPro" id="IPR001678">
    <property type="entry name" value="MeTrfase_RsmB-F_NOP2_dom"/>
</dbReference>
<dbReference type="InterPro" id="IPR035926">
    <property type="entry name" value="NusB-like_sf"/>
</dbReference>
<dbReference type="NCBIfam" id="TIGR00563">
    <property type="entry name" value="rsmB"/>
    <property type="match status" value="1"/>
</dbReference>
<organism evidence="15 16">
    <name type="scientific">Banduia mediterranea</name>
    <dbReference type="NCBI Taxonomy" id="3075609"/>
    <lineage>
        <taxon>Bacteria</taxon>
        <taxon>Pseudomonadati</taxon>
        <taxon>Pseudomonadota</taxon>
        <taxon>Gammaproteobacteria</taxon>
        <taxon>Nevskiales</taxon>
        <taxon>Algiphilaceae</taxon>
        <taxon>Banduia</taxon>
    </lineage>
</organism>
<comment type="catalytic activity">
    <reaction evidence="12">
        <text>cytidine(967) in 16S rRNA + S-adenosyl-L-methionine = 5-methylcytidine(967) in 16S rRNA + S-adenosyl-L-homocysteine + H(+)</text>
        <dbReference type="Rhea" id="RHEA:42748"/>
        <dbReference type="Rhea" id="RHEA-COMP:10219"/>
        <dbReference type="Rhea" id="RHEA-COMP:10220"/>
        <dbReference type="ChEBI" id="CHEBI:15378"/>
        <dbReference type="ChEBI" id="CHEBI:57856"/>
        <dbReference type="ChEBI" id="CHEBI:59789"/>
        <dbReference type="ChEBI" id="CHEBI:74483"/>
        <dbReference type="ChEBI" id="CHEBI:82748"/>
        <dbReference type="EC" id="2.1.1.176"/>
    </reaction>
</comment>
<comment type="similarity">
    <text evidence="13">Belongs to the class I-like SAM-binding methyltransferase superfamily. RsmB/NOP family.</text>
</comment>
<keyword evidence="4" id="KW-0963">Cytoplasm</keyword>
<comment type="function">
    <text evidence="1">Specifically methylates the cytosine at position 967 (m5C967) of 16S rRNA.</text>
</comment>
<dbReference type="InterPro" id="IPR004573">
    <property type="entry name" value="rRNA_ssu_MeTfrase_B"/>
</dbReference>
<dbReference type="RefSeq" id="WP_311363398.1">
    <property type="nucleotide sequence ID" value="NZ_JAVRIC010000001.1"/>
</dbReference>
<dbReference type="Pfam" id="PF01189">
    <property type="entry name" value="Methyltr_RsmB-F"/>
    <property type="match status" value="1"/>
</dbReference>
<evidence type="ECO:0000256" key="7">
    <source>
        <dbReference type="ARBA" id="ARBA00022679"/>
    </source>
</evidence>
<evidence type="ECO:0000256" key="4">
    <source>
        <dbReference type="ARBA" id="ARBA00022490"/>
    </source>
</evidence>
<evidence type="ECO:0000256" key="6">
    <source>
        <dbReference type="ARBA" id="ARBA00022603"/>
    </source>
</evidence>
<evidence type="ECO:0000313" key="15">
    <source>
        <dbReference type="EMBL" id="MDT0496007.1"/>
    </source>
</evidence>